<dbReference type="CDD" id="cd11374">
    <property type="entry name" value="CE4_u10"/>
    <property type="match status" value="1"/>
</dbReference>
<dbReference type="InterPro" id="IPR011330">
    <property type="entry name" value="Glyco_hydro/deAcase_b/a-brl"/>
</dbReference>
<evidence type="ECO:0000313" key="2">
    <source>
        <dbReference type="Proteomes" id="UP000315925"/>
    </source>
</evidence>
<proteinExistence type="predicted"/>
<organism evidence="1 2">
    <name type="scientific">Methylacidiphilum kamchatkense Kam1</name>
    <dbReference type="NCBI Taxonomy" id="1202785"/>
    <lineage>
        <taxon>Bacteria</taxon>
        <taxon>Pseudomonadati</taxon>
        <taxon>Verrucomicrobiota</taxon>
        <taxon>Methylacidiphilae</taxon>
        <taxon>Methylacidiphilales</taxon>
        <taxon>Methylacidiphilaceae</taxon>
        <taxon>Methylacidiphilum (ex Ratnadevi et al. 2023)</taxon>
    </lineage>
</organism>
<protein>
    <recommendedName>
        <fullName evidence="3">DUF2334 domain-containing protein</fullName>
    </recommendedName>
</protein>
<evidence type="ECO:0000313" key="1">
    <source>
        <dbReference type="EMBL" id="QDQ41584.1"/>
    </source>
</evidence>
<dbReference type="AlphaFoldDB" id="A0A516TK84"/>
<dbReference type="Proteomes" id="UP000315925">
    <property type="component" value="Chromosome"/>
</dbReference>
<dbReference type="Pfam" id="PF10096">
    <property type="entry name" value="DUF2334"/>
    <property type="match status" value="1"/>
</dbReference>
<dbReference type="SUPFAM" id="SSF88713">
    <property type="entry name" value="Glycoside hydrolase/deacetylase"/>
    <property type="match status" value="1"/>
</dbReference>
<reference evidence="2" key="1">
    <citation type="submission" date="2019-03" db="EMBL/GenBank/DDBJ databases">
        <title>Complete genome of Methylacidiphilum kamchatkense Kam1.</title>
        <authorList>
            <person name="Kruse T."/>
            <person name="Murarilal Ratnadevi C."/>
            <person name="Erikstad H.-A."/>
            <person name="Birkeland N.-K."/>
        </authorList>
    </citation>
    <scope>NUCLEOTIDE SEQUENCE [LARGE SCALE GENOMIC DNA]</scope>
    <source>
        <strain evidence="2">kam1</strain>
    </source>
</reference>
<name>A0A516TK84_9BACT</name>
<dbReference type="GO" id="GO:0005975">
    <property type="term" value="P:carbohydrate metabolic process"/>
    <property type="evidence" value="ECO:0007669"/>
    <property type="project" value="InterPro"/>
</dbReference>
<dbReference type="KEGG" id="mkc:kam1_331"/>
<dbReference type="InterPro" id="IPR018763">
    <property type="entry name" value="DUF2334"/>
</dbReference>
<evidence type="ECO:0008006" key="3">
    <source>
        <dbReference type="Google" id="ProtNLM"/>
    </source>
</evidence>
<dbReference type="Gene3D" id="3.20.20.370">
    <property type="entry name" value="Glycoside hydrolase/deacetylase"/>
    <property type="match status" value="1"/>
</dbReference>
<accession>A0A516TK84</accession>
<sequence length="249" mass="29096">MAENLLFVTLHDVHPMNRKKIEKQRETLAAWGVEKVGLLIIPFYHHKKSIVEDPSFCSWISSCASLGDETIVHGFYHDRMDRTDKLSELFWTRIYTQQEAEFLGIEKKVAFRRLVEAKKMFMSLRWSTRGFIAPGWLFDASLLEWLPEVGYAYTVAIDRIILFENPSTSSIFSFSHCWSNRSAWRRAASIVWNSWLKRGNILSKKRYVRVGLHPEDSDYPAIWKQVEKSIKDFLELGMHPETYGSLVKS</sequence>
<dbReference type="EMBL" id="CP037899">
    <property type="protein sequence ID" value="QDQ41584.1"/>
    <property type="molecule type" value="Genomic_DNA"/>
</dbReference>
<dbReference type="RefSeq" id="WP_143958200.1">
    <property type="nucleotide sequence ID" value="NZ_CP037899.1"/>
</dbReference>
<gene>
    <name evidence="1" type="ORF">kam1_331</name>
</gene>